<evidence type="ECO:0000313" key="11">
    <source>
        <dbReference type="EMBL" id="QAB43926.1"/>
    </source>
</evidence>
<evidence type="ECO:0000256" key="8">
    <source>
        <dbReference type="ARBA" id="ARBA00023170"/>
    </source>
</evidence>
<dbReference type="InterPro" id="IPR004117">
    <property type="entry name" value="7tm6_olfct_rcpt"/>
</dbReference>
<keyword evidence="5" id="KW-0552">Olfaction</keyword>
<keyword evidence="6 10" id="KW-1133">Transmembrane helix</keyword>
<dbReference type="GO" id="GO:0005886">
    <property type="term" value="C:plasma membrane"/>
    <property type="evidence" value="ECO:0007669"/>
    <property type="project" value="UniProtKB-SubCell"/>
</dbReference>
<dbReference type="GO" id="GO:0007165">
    <property type="term" value="P:signal transduction"/>
    <property type="evidence" value="ECO:0007669"/>
    <property type="project" value="UniProtKB-KW"/>
</dbReference>
<evidence type="ECO:0000256" key="3">
    <source>
        <dbReference type="ARBA" id="ARBA00022606"/>
    </source>
</evidence>
<evidence type="ECO:0000256" key="6">
    <source>
        <dbReference type="ARBA" id="ARBA00022989"/>
    </source>
</evidence>
<keyword evidence="2" id="KW-1003">Cell membrane</keyword>
<sequence length="212" mass="24092">MLQMAAELQVLNDNIAAIFNREMGRPQNGLTDTTTAYEANDGVGYGELRSYTAEDEMYIHLVTNIKHHQTLIECLNQLETVMSHSTLILLSSNMVCICLHIFVTAVLLQEEIQFDKTFKMMCAFAIYTYQTGLFCLIGQTIIDQSEQLVNSAFSCGWPDADARFKRSLSVLMLRAARLLDIRVGKMYALSRETFLQILNGSYKLFNLLYQTD</sequence>
<evidence type="ECO:0000256" key="2">
    <source>
        <dbReference type="ARBA" id="ARBA00022475"/>
    </source>
</evidence>
<dbReference type="GO" id="GO:0005549">
    <property type="term" value="F:odorant binding"/>
    <property type="evidence" value="ECO:0007669"/>
    <property type="project" value="InterPro"/>
</dbReference>
<evidence type="ECO:0000256" key="4">
    <source>
        <dbReference type="ARBA" id="ARBA00022692"/>
    </source>
</evidence>
<evidence type="ECO:0000256" key="1">
    <source>
        <dbReference type="ARBA" id="ARBA00004651"/>
    </source>
</evidence>
<evidence type="ECO:0000256" key="9">
    <source>
        <dbReference type="ARBA" id="ARBA00023224"/>
    </source>
</evidence>
<feature type="transmembrane region" description="Helical" evidence="10">
    <location>
        <begin position="120"/>
        <end position="142"/>
    </location>
</feature>
<keyword evidence="9" id="KW-0807">Transducer</keyword>
<dbReference type="PANTHER" id="PTHR21137:SF35">
    <property type="entry name" value="ODORANT RECEPTOR 19A-RELATED"/>
    <property type="match status" value="1"/>
</dbReference>
<evidence type="ECO:0000256" key="10">
    <source>
        <dbReference type="SAM" id="Phobius"/>
    </source>
</evidence>
<keyword evidence="3" id="KW-0716">Sensory transduction</keyword>
<dbReference type="AlphaFoldDB" id="A0A410HWR8"/>
<keyword evidence="8 11" id="KW-0675">Receptor</keyword>
<organism evidence="11">
    <name type="scientific">Oedaleus asiaticus</name>
    <dbReference type="NCBI Taxonomy" id="244712"/>
    <lineage>
        <taxon>Eukaryota</taxon>
        <taxon>Metazoa</taxon>
        <taxon>Ecdysozoa</taxon>
        <taxon>Arthropoda</taxon>
        <taxon>Hexapoda</taxon>
        <taxon>Insecta</taxon>
        <taxon>Pterygota</taxon>
        <taxon>Neoptera</taxon>
        <taxon>Polyneoptera</taxon>
        <taxon>Orthoptera</taxon>
        <taxon>Caelifera</taxon>
        <taxon>Acrididea</taxon>
        <taxon>Acridomorpha</taxon>
        <taxon>Acridoidea</taxon>
        <taxon>Acrididae</taxon>
        <taxon>Oedipodinae</taxon>
        <taxon>Oedaleus</taxon>
    </lineage>
</organism>
<evidence type="ECO:0000256" key="7">
    <source>
        <dbReference type="ARBA" id="ARBA00023136"/>
    </source>
</evidence>
<dbReference type="Pfam" id="PF02949">
    <property type="entry name" value="7tm_6"/>
    <property type="match status" value="1"/>
</dbReference>
<keyword evidence="7 10" id="KW-0472">Membrane</keyword>
<proteinExistence type="evidence at transcript level"/>
<comment type="subcellular location">
    <subcellularLocation>
        <location evidence="1">Cell membrane</location>
        <topology evidence="1">Multi-pass membrane protein</topology>
    </subcellularLocation>
</comment>
<protein>
    <submittedName>
        <fullName evidence="11">Olfactory receptor OR47</fullName>
    </submittedName>
</protein>
<keyword evidence="4 10" id="KW-0812">Transmembrane</keyword>
<reference evidence="11" key="1">
    <citation type="submission" date="2018-04" db="EMBL/GenBank/DDBJ databases">
        <title>Identification and expression profiles of candidate chemosensory membrane proteins in the band-winged grasshopper, Oedaleus asiaticus.</title>
        <authorList>
            <person name="Zhou Y."/>
            <person name="Pang B."/>
        </authorList>
    </citation>
    <scope>NUCLEOTIDE SEQUENCE</scope>
</reference>
<name>A0A410HWR8_9ORTH</name>
<dbReference type="EMBL" id="MH196319">
    <property type="protein sequence ID" value="QAB43926.1"/>
    <property type="molecule type" value="mRNA"/>
</dbReference>
<feature type="transmembrane region" description="Helical" evidence="10">
    <location>
        <begin position="87"/>
        <end position="108"/>
    </location>
</feature>
<evidence type="ECO:0000256" key="5">
    <source>
        <dbReference type="ARBA" id="ARBA00022725"/>
    </source>
</evidence>
<dbReference type="PANTHER" id="PTHR21137">
    <property type="entry name" value="ODORANT RECEPTOR"/>
    <property type="match status" value="1"/>
</dbReference>
<accession>A0A410HWR8</accession>
<dbReference type="GO" id="GO:0004984">
    <property type="term" value="F:olfactory receptor activity"/>
    <property type="evidence" value="ECO:0007669"/>
    <property type="project" value="InterPro"/>
</dbReference>